<dbReference type="GO" id="GO:0005634">
    <property type="term" value="C:nucleus"/>
    <property type="evidence" value="ECO:0007669"/>
    <property type="project" value="UniProtKB-SubCell"/>
</dbReference>
<sequence>MDGVEYAETLLALFDRSPDDFAWRYPVSDQIESRRAQMNDQLIFDLLLSTGGIRRPDSLYPPTDVDSLKLLLDAIRDSTYDTLKKDCLIYYLLKWHKDGREEIYRDDKCIPPQFVLLADAYWYLDTGSDVAKAVSTLSDVRLSRSYPSKILQAISLSDDATPLVLKYVRTAKPSLTEPIDIDMYTVALVQSSLLEAWRYQRTFPESSETRPRLVRKILEWCLSPLPRPEPLTQLLGFPFSNFEQTLIHKYALQPPPTLPPSSVPIIQDLVCVRLVQSGQYASAIKLDRRFAASIIPGTTSKMQKAIQDRRKMMDEILATLPAVERTLVEAELEVEATGGAASETSFFEKGKARADRLSMSWEEVPRPAVANGSAGHTKSAPKDLPLFSASPIVPISARNDMPRFGGSVSHPSDSVGGNTFVPISTSTSTPLQVRSQIQQSPFAARSNHVLPLSSSQNSRTPAPLLGSSGIKYPAPLFTQPTMSATKPSTSLFTLARSANQTRNAFYTPPVTNGVKRPLGADEARPMTEVPPVPIVANSPPAPTANGDVNMESGDDYVAPPRPAQAQRTEDAAPAELSYSVFGNSSTVKQPPFKSRRITRAETEMKMPPGAYVPDEEELVAVTDKNQRQASLSPPPPPIKQTRSSRSRAHKLEHEPDLKRSVPGAFVSEEDNEEEDYVPPLPGSPSPSKRPARKGRSSRSIGPEDETSEPAKPMRRSTRLTAASSVASTSPESPSLRKATAKAKKSTKTSGSASSKSGSRKK</sequence>
<dbReference type="AlphaFoldDB" id="A0A0C3BXW7"/>
<evidence type="ECO:0000256" key="1">
    <source>
        <dbReference type="ARBA" id="ARBA00004123"/>
    </source>
</evidence>
<dbReference type="InterPro" id="IPR025151">
    <property type="entry name" value="ELYS_dom"/>
</dbReference>
<evidence type="ECO:0000256" key="3">
    <source>
        <dbReference type="SAM" id="MobiDB-lite"/>
    </source>
</evidence>
<dbReference type="Pfam" id="PF13934">
    <property type="entry name" value="ELYS"/>
    <property type="match status" value="1"/>
</dbReference>
<evidence type="ECO:0000256" key="2">
    <source>
        <dbReference type="ARBA" id="ARBA00023242"/>
    </source>
</evidence>
<gene>
    <name evidence="5" type="ORF">PILCRDRAFT_810677</name>
</gene>
<evidence type="ECO:0000313" key="6">
    <source>
        <dbReference type="Proteomes" id="UP000054166"/>
    </source>
</evidence>
<keyword evidence="2" id="KW-0539">Nucleus</keyword>
<feature type="compositionally biased region" description="Basic and acidic residues" evidence="3">
    <location>
        <begin position="649"/>
        <end position="659"/>
    </location>
</feature>
<keyword evidence="6" id="KW-1185">Reference proteome</keyword>
<feature type="compositionally biased region" description="Acidic residues" evidence="3">
    <location>
        <begin position="667"/>
        <end position="676"/>
    </location>
</feature>
<accession>A0A0C3BXW7</accession>
<dbReference type="HOGENOM" id="CLU_010550_0_0_1"/>
<feature type="region of interest" description="Disordered" evidence="3">
    <location>
        <begin position="582"/>
        <end position="761"/>
    </location>
</feature>
<dbReference type="OrthoDB" id="20729at2759"/>
<reference evidence="6" key="2">
    <citation type="submission" date="2015-01" db="EMBL/GenBank/DDBJ databases">
        <title>Evolutionary Origins and Diversification of the Mycorrhizal Mutualists.</title>
        <authorList>
            <consortium name="DOE Joint Genome Institute"/>
            <consortium name="Mycorrhizal Genomics Consortium"/>
            <person name="Kohler A."/>
            <person name="Kuo A."/>
            <person name="Nagy L.G."/>
            <person name="Floudas D."/>
            <person name="Copeland A."/>
            <person name="Barry K.W."/>
            <person name="Cichocki N."/>
            <person name="Veneault-Fourrey C."/>
            <person name="LaButti K."/>
            <person name="Lindquist E.A."/>
            <person name="Lipzen A."/>
            <person name="Lundell T."/>
            <person name="Morin E."/>
            <person name="Murat C."/>
            <person name="Riley R."/>
            <person name="Ohm R."/>
            <person name="Sun H."/>
            <person name="Tunlid A."/>
            <person name="Henrissat B."/>
            <person name="Grigoriev I.V."/>
            <person name="Hibbett D.S."/>
            <person name="Martin F."/>
        </authorList>
    </citation>
    <scope>NUCLEOTIDE SEQUENCE [LARGE SCALE GENOMIC DNA]</scope>
    <source>
        <strain evidence="6">F 1598</strain>
    </source>
</reference>
<comment type="subcellular location">
    <subcellularLocation>
        <location evidence="1">Nucleus</location>
    </subcellularLocation>
</comment>
<organism evidence="5 6">
    <name type="scientific">Piloderma croceum (strain F 1598)</name>
    <dbReference type="NCBI Taxonomy" id="765440"/>
    <lineage>
        <taxon>Eukaryota</taxon>
        <taxon>Fungi</taxon>
        <taxon>Dikarya</taxon>
        <taxon>Basidiomycota</taxon>
        <taxon>Agaricomycotina</taxon>
        <taxon>Agaricomycetes</taxon>
        <taxon>Agaricomycetidae</taxon>
        <taxon>Atheliales</taxon>
        <taxon>Atheliaceae</taxon>
        <taxon>Piloderma</taxon>
    </lineage>
</organism>
<feature type="compositionally biased region" description="Low complexity" evidence="3">
    <location>
        <begin position="718"/>
        <end position="737"/>
    </location>
</feature>
<dbReference type="InParanoid" id="A0A0C3BXW7"/>
<evidence type="ECO:0000313" key="5">
    <source>
        <dbReference type="EMBL" id="KIM91398.1"/>
    </source>
</evidence>
<dbReference type="Proteomes" id="UP000054166">
    <property type="component" value="Unassembled WGS sequence"/>
</dbReference>
<evidence type="ECO:0000259" key="4">
    <source>
        <dbReference type="Pfam" id="PF13934"/>
    </source>
</evidence>
<feature type="domain" description="ELYS-like" evidence="4">
    <location>
        <begin position="41"/>
        <end position="253"/>
    </location>
</feature>
<protein>
    <recommendedName>
        <fullName evidence="4">ELYS-like domain-containing protein</fullName>
    </recommendedName>
</protein>
<reference evidence="5 6" key="1">
    <citation type="submission" date="2014-04" db="EMBL/GenBank/DDBJ databases">
        <authorList>
            <consortium name="DOE Joint Genome Institute"/>
            <person name="Kuo A."/>
            <person name="Tarkka M."/>
            <person name="Buscot F."/>
            <person name="Kohler A."/>
            <person name="Nagy L.G."/>
            <person name="Floudas D."/>
            <person name="Copeland A."/>
            <person name="Barry K.W."/>
            <person name="Cichocki N."/>
            <person name="Veneault-Fourrey C."/>
            <person name="LaButti K."/>
            <person name="Lindquist E.A."/>
            <person name="Lipzen A."/>
            <person name="Lundell T."/>
            <person name="Morin E."/>
            <person name="Murat C."/>
            <person name="Sun H."/>
            <person name="Tunlid A."/>
            <person name="Henrissat B."/>
            <person name="Grigoriev I.V."/>
            <person name="Hibbett D.S."/>
            <person name="Martin F."/>
            <person name="Nordberg H.P."/>
            <person name="Cantor M.N."/>
            <person name="Hua S.X."/>
        </authorList>
    </citation>
    <scope>NUCLEOTIDE SEQUENCE [LARGE SCALE GENOMIC DNA]</scope>
    <source>
        <strain evidence="5 6">F 1598</strain>
    </source>
</reference>
<name>A0A0C3BXW7_PILCF</name>
<feature type="compositionally biased region" description="Low complexity" evidence="3">
    <location>
        <begin position="747"/>
        <end position="761"/>
    </location>
</feature>
<dbReference type="STRING" id="765440.A0A0C3BXW7"/>
<proteinExistence type="predicted"/>
<dbReference type="EMBL" id="KN832971">
    <property type="protein sequence ID" value="KIM91398.1"/>
    <property type="molecule type" value="Genomic_DNA"/>
</dbReference>